<proteinExistence type="predicted"/>
<feature type="non-terminal residue" evidence="2">
    <location>
        <position position="1"/>
    </location>
</feature>
<feature type="compositionally biased region" description="Low complexity" evidence="1">
    <location>
        <begin position="97"/>
        <end position="106"/>
    </location>
</feature>
<evidence type="ECO:0000256" key="1">
    <source>
        <dbReference type="SAM" id="MobiDB-lite"/>
    </source>
</evidence>
<evidence type="ECO:0000313" key="3">
    <source>
        <dbReference type="Proteomes" id="UP001274896"/>
    </source>
</evidence>
<dbReference type="EMBL" id="JAUCMX010000026">
    <property type="protein sequence ID" value="KAK3509625.1"/>
    <property type="molecule type" value="Genomic_DNA"/>
</dbReference>
<name>A0AAE0UKK7_9TELE</name>
<dbReference type="AlphaFoldDB" id="A0AAE0UKK7"/>
<dbReference type="Proteomes" id="UP001274896">
    <property type="component" value="Unassembled WGS sequence"/>
</dbReference>
<gene>
    <name evidence="2" type="ORF">QTP70_006810</name>
</gene>
<comment type="caution">
    <text evidence="2">The sequence shown here is derived from an EMBL/GenBank/DDBJ whole genome shotgun (WGS) entry which is preliminary data.</text>
</comment>
<evidence type="ECO:0000313" key="2">
    <source>
        <dbReference type="EMBL" id="KAK3509625.1"/>
    </source>
</evidence>
<organism evidence="2 3">
    <name type="scientific">Hemibagrus guttatus</name>
    <dbReference type="NCBI Taxonomy" id="175788"/>
    <lineage>
        <taxon>Eukaryota</taxon>
        <taxon>Metazoa</taxon>
        <taxon>Chordata</taxon>
        <taxon>Craniata</taxon>
        <taxon>Vertebrata</taxon>
        <taxon>Euteleostomi</taxon>
        <taxon>Actinopterygii</taxon>
        <taxon>Neopterygii</taxon>
        <taxon>Teleostei</taxon>
        <taxon>Ostariophysi</taxon>
        <taxon>Siluriformes</taxon>
        <taxon>Bagridae</taxon>
        <taxon>Hemibagrus</taxon>
    </lineage>
</organism>
<reference evidence="2" key="1">
    <citation type="submission" date="2023-06" db="EMBL/GenBank/DDBJ databases">
        <title>Male Hemibagrus guttatus genome.</title>
        <authorList>
            <person name="Bian C."/>
        </authorList>
    </citation>
    <scope>NUCLEOTIDE SEQUENCE</scope>
    <source>
        <strain evidence="2">Male_cb2023</strain>
        <tissue evidence="2">Muscle</tissue>
    </source>
</reference>
<sequence>VPAVDHWFRESERVWDSAHHQLQRALHRHRRTADLRRSDPPAFQPGQKVWLAWRQSSRTPPPTPTGRRNLLQDEGDPGLPAPWRPTRVPGGLGGLRSGRTLMGCSQ</sequence>
<accession>A0AAE0UKK7</accession>
<protein>
    <submittedName>
        <fullName evidence="2">Uncharacterized protein</fullName>
    </submittedName>
</protein>
<keyword evidence="3" id="KW-1185">Reference proteome</keyword>
<feature type="region of interest" description="Disordered" evidence="1">
    <location>
        <begin position="53"/>
        <end position="106"/>
    </location>
</feature>